<keyword evidence="3" id="KW-1133">Transmembrane helix</keyword>
<evidence type="ECO:0000313" key="6">
    <source>
        <dbReference type="Proteomes" id="UP001596106"/>
    </source>
</evidence>
<dbReference type="Proteomes" id="UP001596106">
    <property type="component" value="Unassembled WGS sequence"/>
</dbReference>
<evidence type="ECO:0000256" key="2">
    <source>
        <dbReference type="PIRNR" id="PIRNR006429"/>
    </source>
</evidence>
<comment type="caution">
    <text evidence="5">The sequence shown here is derived from an EMBL/GenBank/DDBJ whole genome shotgun (WGS) entry which is preliminary data.</text>
</comment>
<keyword evidence="3" id="KW-0812">Transmembrane</keyword>
<dbReference type="PANTHER" id="PTHR43819:SF1">
    <property type="entry name" value="ARCHAEAL-TYPE GLUTAMATE SYNTHASE [NADPH]"/>
    <property type="match status" value="1"/>
</dbReference>
<dbReference type="Gene3D" id="3.20.20.70">
    <property type="entry name" value="Aldolase class I"/>
    <property type="match status" value="1"/>
</dbReference>
<name>A0ABW0I8B7_9BACT</name>
<comment type="similarity">
    <text evidence="1 2">Belongs to the glutamate synthase family.</text>
</comment>
<evidence type="ECO:0000256" key="1">
    <source>
        <dbReference type="ARBA" id="ARBA00009716"/>
    </source>
</evidence>
<proteinExistence type="inferred from homology"/>
<dbReference type="PIRSF" id="PIRSF006429">
    <property type="entry name" value="GOGAT_lg_2"/>
    <property type="match status" value="1"/>
</dbReference>
<evidence type="ECO:0000259" key="4">
    <source>
        <dbReference type="Pfam" id="PF01645"/>
    </source>
</evidence>
<feature type="transmembrane region" description="Helical" evidence="3">
    <location>
        <begin position="6"/>
        <end position="26"/>
    </location>
</feature>
<gene>
    <name evidence="5" type="ORF">ACFPMF_05505</name>
</gene>
<dbReference type="Pfam" id="PF01645">
    <property type="entry name" value="Glu_synthase"/>
    <property type="match status" value="1"/>
</dbReference>
<dbReference type="CDD" id="cd02808">
    <property type="entry name" value="GltS_FMN"/>
    <property type="match status" value="1"/>
</dbReference>
<evidence type="ECO:0000256" key="3">
    <source>
        <dbReference type="SAM" id="Phobius"/>
    </source>
</evidence>
<reference evidence="6" key="1">
    <citation type="journal article" date="2019" name="Int. J. Syst. Evol. Microbiol.">
        <title>The Global Catalogue of Microorganisms (GCM) 10K type strain sequencing project: providing services to taxonomists for standard genome sequencing and annotation.</title>
        <authorList>
            <consortium name="The Broad Institute Genomics Platform"/>
            <consortium name="The Broad Institute Genome Sequencing Center for Infectious Disease"/>
            <person name="Wu L."/>
            <person name="Ma J."/>
        </authorList>
    </citation>
    <scope>NUCLEOTIDE SEQUENCE [LARGE SCALE GENOMIC DNA]</scope>
    <source>
        <strain evidence="6">CCUG 55250</strain>
    </source>
</reference>
<dbReference type="SUPFAM" id="SSF51395">
    <property type="entry name" value="FMN-linked oxidoreductases"/>
    <property type="match status" value="1"/>
</dbReference>
<dbReference type="InterPro" id="IPR024188">
    <property type="entry name" value="GltB"/>
</dbReference>
<accession>A0ABW0I8B7</accession>
<dbReference type="RefSeq" id="WP_379841932.1">
    <property type="nucleotide sequence ID" value="NZ_JBHSMA010000001.1"/>
</dbReference>
<organism evidence="5 6">
    <name type="scientific">Larkinella bovis</name>
    <dbReference type="NCBI Taxonomy" id="683041"/>
    <lineage>
        <taxon>Bacteria</taxon>
        <taxon>Pseudomonadati</taxon>
        <taxon>Bacteroidota</taxon>
        <taxon>Cytophagia</taxon>
        <taxon>Cytophagales</taxon>
        <taxon>Spirosomataceae</taxon>
        <taxon>Larkinella</taxon>
    </lineage>
</organism>
<dbReference type="InterPro" id="IPR002932">
    <property type="entry name" value="Glu_synthdom"/>
</dbReference>
<feature type="domain" description="Glutamate synthase" evidence="4">
    <location>
        <begin position="148"/>
        <end position="464"/>
    </location>
</feature>
<protein>
    <submittedName>
        <fullName evidence="5">FMN-binding glutamate synthase family protein</fullName>
    </submittedName>
</protein>
<dbReference type="EMBL" id="JBHSMA010000001">
    <property type="protein sequence ID" value="MFC5408752.1"/>
    <property type="molecule type" value="Genomic_DNA"/>
</dbReference>
<sequence>MDTILAFISSIPWWGWLLTLIILLALRDILQKNHTIRHNFPVVGNLRYLLESFGPELRQYIVANNREELPFNRQQRAWIYASSKRENNFQGFGTDQDIASPGYIFIKPALLPFQLPSEDPNCHTPYYAPSAKVIGLYHQRRRPYHPRSIVNISGMSFGSLSATAIESLNKGAKKFGCYHNTGEGGLSNYHKFGADVVFNIGTSYFGIRDDNGNFVMEKLVKLAEANPFLRMLELKLSQGAKPGKGGVLPAAKITAEISEIRHVPIGKDVISPAAHSAFSDIPGMVAFIEAMAEKTGLPVGIKSAVGKLELWEELADYMLATNQGPDFITIDGGEGGTGAAPPSFADHVSLPFVYGFSKVYQIFQQRGLTSRITFIASGKLGLPESAVMAFAMGADLINVGREAMLSIGCIQAQICHTNRCPSGVATQSKWLQSGIDPALKSERFYHYVKTLTKEILEISHAAGYEHPCQFTMEDVVLAMGDNNRLQSMAEAYGYTKDPVAFSSIRDLLKSPYIEPLNEAVRTKEN</sequence>
<evidence type="ECO:0000313" key="5">
    <source>
        <dbReference type="EMBL" id="MFC5408752.1"/>
    </source>
</evidence>
<dbReference type="InterPro" id="IPR013785">
    <property type="entry name" value="Aldolase_TIM"/>
</dbReference>
<keyword evidence="3" id="KW-0472">Membrane</keyword>
<dbReference type="PANTHER" id="PTHR43819">
    <property type="entry name" value="ARCHAEAL-TYPE GLUTAMATE SYNTHASE [NADPH]"/>
    <property type="match status" value="1"/>
</dbReference>
<keyword evidence="6" id="KW-1185">Reference proteome</keyword>